<evidence type="ECO:0000256" key="1">
    <source>
        <dbReference type="ARBA" id="ARBA00022837"/>
    </source>
</evidence>
<dbReference type="PANTHER" id="PTHR33052">
    <property type="entry name" value="DUF4228 DOMAIN PROTEIN-RELATED"/>
    <property type="match status" value="1"/>
</dbReference>
<organism evidence="4">
    <name type="scientific">Zea mays</name>
    <name type="common">Maize</name>
    <dbReference type="NCBI Taxonomy" id="4577"/>
    <lineage>
        <taxon>Eukaryota</taxon>
        <taxon>Viridiplantae</taxon>
        <taxon>Streptophyta</taxon>
        <taxon>Embryophyta</taxon>
        <taxon>Tracheophyta</taxon>
        <taxon>Spermatophyta</taxon>
        <taxon>Magnoliopsida</taxon>
        <taxon>Liliopsida</taxon>
        <taxon>Poales</taxon>
        <taxon>Poaceae</taxon>
        <taxon>PACMAD clade</taxon>
        <taxon>Panicoideae</taxon>
        <taxon>Andropogonodae</taxon>
        <taxon>Andropogoneae</taxon>
        <taxon>Tripsacinae</taxon>
        <taxon>Zea</taxon>
    </lineage>
</organism>
<dbReference type="AlphaFoldDB" id="A0A1D6I839"/>
<dbReference type="Gene3D" id="1.10.520.10">
    <property type="match status" value="1"/>
</dbReference>
<reference evidence="4" key="1">
    <citation type="submission" date="2015-12" db="EMBL/GenBank/DDBJ databases">
        <title>Update maize B73 reference genome by single molecule sequencing technologies.</title>
        <authorList>
            <consortium name="Maize Genome Sequencing Project"/>
            <person name="Ware D."/>
        </authorList>
    </citation>
    <scope>NUCLEOTIDE SEQUENCE [LARGE SCALE GENOMIC DNA]</scope>
    <source>
        <tissue evidence="4">Seedling</tissue>
    </source>
</reference>
<dbReference type="InParanoid" id="A0A1D6I839"/>
<dbReference type="InterPro" id="IPR002016">
    <property type="entry name" value="Haem_peroxidase"/>
</dbReference>
<dbReference type="InterPro" id="IPR025322">
    <property type="entry name" value="PADRE_dom"/>
</dbReference>
<dbReference type="GO" id="GO:0004601">
    <property type="term" value="F:peroxidase activity"/>
    <property type="evidence" value="ECO:0007669"/>
    <property type="project" value="InterPro"/>
</dbReference>
<sequence length="203" mass="22122">MRQWKSLVPALHLHAPAASCFPHLPSHLQVVRLVICEGSMRAYAPPMTTRELMQAHPRHLVCRADVLLIGEKIPVVAAAEELRPGEAYFLLPMHLFRSALSFVPLASSLLLVLSVASATGNGNDKRPAARPFELQHMLAGTLRLFFHDCFVNSCDASVLVSPLCSSDTRPTLPGRPPQSPLLGGAAAPYLPDRASRTLRRLTP</sequence>
<evidence type="ECO:0000259" key="3">
    <source>
        <dbReference type="PROSITE" id="PS50873"/>
    </source>
</evidence>
<protein>
    <recommendedName>
        <fullName evidence="3">Plant heme peroxidase family profile domain-containing protein</fullName>
    </recommendedName>
</protein>
<dbReference type="SUPFAM" id="SSF48113">
    <property type="entry name" value="Heme-dependent peroxidases"/>
    <property type="match status" value="1"/>
</dbReference>
<evidence type="ECO:0000313" key="4">
    <source>
        <dbReference type="EMBL" id="ONM56211.1"/>
    </source>
</evidence>
<accession>A0A1D6I839</accession>
<feature type="domain" description="Plant heme peroxidase family profile" evidence="3">
    <location>
        <begin position="137"/>
        <end position="203"/>
    </location>
</feature>
<dbReference type="Pfam" id="PF14009">
    <property type="entry name" value="PADRE"/>
    <property type="match status" value="1"/>
</dbReference>
<dbReference type="EMBL" id="CM007650">
    <property type="protein sequence ID" value="ONM56211.1"/>
    <property type="molecule type" value="Genomic_DNA"/>
</dbReference>
<dbReference type="PaxDb" id="4577-AC198597.4_FGP001"/>
<dbReference type="InterPro" id="IPR010255">
    <property type="entry name" value="Haem_peroxidase_sf"/>
</dbReference>
<name>A0A1D6I839_MAIZE</name>
<dbReference type="GO" id="GO:0020037">
    <property type="term" value="F:heme binding"/>
    <property type="evidence" value="ECO:0007669"/>
    <property type="project" value="InterPro"/>
</dbReference>
<dbReference type="KEGG" id="zma:103634219"/>
<dbReference type="PROSITE" id="PS50873">
    <property type="entry name" value="PEROXIDASE_4"/>
    <property type="match status" value="1"/>
</dbReference>
<dbReference type="Pfam" id="PF00141">
    <property type="entry name" value="peroxidase"/>
    <property type="match status" value="1"/>
</dbReference>
<comment type="similarity">
    <text evidence="2">Belongs to the peroxidase family.</text>
</comment>
<dbReference type="GO" id="GO:0006979">
    <property type="term" value="P:response to oxidative stress"/>
    <property type="evidence" value="ECO:0007669"/>
    <property type="project" value="InterPro"/>
</dbReference>
<proteinExistence type="inferred from homology"/>
<dbReference type="eggNOG" id="ENOG502QZJ1">
    <property type="taxonomic scope" value="Eukaryota"/>
</dbReference>
<dbReference type="ExpressionAtlas" id="A0A1D6I839">
    <property type="expression patterns" value="baseline and differential"/>
</dbReference>
<evidence type="ECO:0000256" key="2">
    <source>
        <dbReference type="RuleBase" id="RU004241"/>
    </source>
</evidence>
<gene>
    <name evidence="4" type="ORF">ZEAMMB73_Zm00001d021049</name>
</gene>
<dbReference type="OrthoDB" id="652082at2759"/>
<keyword evidence="1" id="KW-0106">Calcium</keyword>